<evidence type="ECO:0000256" key="5">
    <source>
        <dbReference type="RuleBase" id="RU000383"/>
    </source>
</evidence>
<dbReference type="Pfam" id="PF02984">
    <property type="entry name" value="Cyclin_C"/>
    <property type="match status" value="1"/>
</dbReference>
<feature type="domain" description="Cyclin-like" evidence="6">
    <location>
        <begin position="341"/>
        <end position="430"/>
    </location>
</feature>
<dbReference type="EMBL" id="CAJNOJ010000110">
    <property type="protein sequence ID" value="CAF1133208.1"/>
    <property type="molecule type" value="Genomic_DNA"/>
</dbReference>
<dbReference type="InterPro" id="IPR039361">
    <property type="entry name" value="Cyclin"/>
</dbReference>
<dbReference type="InterPro" id="IPR006671">
    <property type="entry name" value="Cyclin_N"/>
</dbReference>
<evidence type="ECO:0000313" key="9">
    <source>
        <dbReference type="EMBL" id="CAF1306766.1"/>
    </source>
</evidence>
<keyword evidence="1" id="KW-0132">Cell division</keyword>
<feature type="domain" description="Cyclin C-terminal" evidence="7">
    <location>
        <begin position="337"/>
        <end position="465"/>
    </location>
</feature>
<keyword evidence="4" id="KW-0131">Cell cycle</keyword>
<dbReference type="EMBL" id="CAJNOR010002527">
    <property type="protein sequence ID" value="CAF1306766.1"/>
    <property type="molecule type" value="Genomic_DNA"/>
</dbReference>
<reference evidence="8" key="1">
    <citation type="submission" date="2021-02" db="EMBL/GenBank/DDBJ databases">
        <authorList>
            <person name="Nowell W R."/>
        </authorList>
    </citation>
    <scope>NUCLEOTIDE SEQUENCE</scope>
</reference>
<dbReference type="Proteomes" id="UP000663828">
    <property type="component" value="Unassembled WGS sequence"/>
</dbReference>
<dbReference type="Proteomes" id="UP000663852">
    <property type="component" value="Unassembled WGS sequence"/>
</dbReference>
<keyword evidence="3 5" id="KW-0195">Cyclin</keyword>
<evidence type="ECO:0000313" key="10">
    <source>
        <dbReference type="Proteomes" id="UP000663828"/>
    </source>
</evidence>
<keyword evidence="2" id="KW-0498">Mitosis</keyword>
<name>A0A814RFC9_ADIRI</name>
<evidence type="ECO:0000259" key="6">
    <source>
        <dbReference type="SMART" id="SM00385"/>
    </source>
</evidence>
<dbReference type="GO" id="GO:0044772">
    <property type="term" value="P:mitotic cell cycle phase transition"/>
    <property type="evidence" value="ECO:0007669"/>
    <property type="project" value="InterPro"/>
</dbReference>
<protein>
    <submittedName>
        <fullName evidence="8">Uncharacterized protein</fullName>
    </submittedName>
</protein>
<gene>
    <name evidence="8" type="ORF">EDS130_LOCUS21686</name>
    <name evidence="9" type="ORF">XAT740_LOCUS29160</name>
</gene>
<dbReference type="FunFam" id="1.10.472.10:FF:000001">
    <property type="entry name" value="G2/mitotic-specific cyclin"/>
    <property type="match status" value="1"/>
</dbReference>
<dbReference type="InterPro" id="IPR046965">
    <property type="entry name" value="Cyclin_A/B-like"/>
</dbReference>
<dbReference type="Gene3D" id="1.10.472.10">
    <property type="entry name" value="Cyclin-like"/>
    <property type="match status" value="2"/>
</dbReference>
<evidence type="ECO:0000256" key="3">
    <source>
        <dbReference type="ARBA" id="ARBA00023127"/>
    </source>
</evidence>
<dbReference type="PANTHER" id="PTHR10177">
    <property type="entry name" value="CYCLINS"/>
    <property type="match status" value="1"/>
</dbReference>
<dbReference type="Pfam" id="PF00134">
    <property type="entry name" value="Cyclin_N"/>
    <property type="match status" value="1"/>
</dbReference>
<evidence type="ECO:0000313" key="11">
    <source>
        <dbReference type="Proteomes" id="UP000663852"/>
    </source>
</evidence>
<dbReference type="InterPro" id="IPR004367">
    <property type="entry name" value="Cyclin_C-dom"/>
</dbReference>
<dbReference type="GO" id="GO:0016538">
    <property type="term" value="F:cyclin-dependent protein serine/threonine kinase regulator activity"/>
    <property type="evidence" value="ECO:0007669"/>
    <property type="project" value="InterPro"/>
</dbReference>
<comment type="similarity">
    <text evidence="5">Belongs to the cyclin family.</text>
</comment>
<dbReference type="AlphaFoldDB" id="A0A814RFC9"/>
<dbReference type="InterPro" id="IPR036915">
    <property type="entry name" value="Cyclin-like_sf"/>
</dbReference>
<evidence type="ECO:0000259" key="7">
    <source>
        <dbReference type="SMART" id="SM01332"/>
    </source>
</evidence>
<comment type="caution">
    <text evidence="8">The sequence shown here is derived from an EMBL/GenBank/DDBJ whole genome shotgun (WGS) entry which is preliminary data.</text>
</comment>
<evidence type="ECO:0000256" key="2">
    <source>
        <dbReference type="ARBA" id="ARBA00022776"/>
    </source>
</evidence>
<dbReference type="SMART" id="SM00385">
    <property type="entry name" value="CYCLIN"/>
    <property type="match status" value="2"/>
</dbReference>
<dbReference type="GO" id="GO:0051301">
    <property type="term" value="P:cell division"/>
    <property type="evidence" value="ECO:0007669"/>
    <property type="project" value="UniProtKB-KW"/>
</dbReference>
<dbReference type="PIRSF" id="PIRSF001771">
    <property type="entry name" value="Cyclin_A_B_D_E"/>
    <property type="match status" value="1"/>
</dbReference>
<accession>A0A814RFC9</accession>
<evidence type="ECO:0000256" key="1">
    <source>
        <dbReference type="ARBA" id="ARBA00022618"/>
    </source>
</evidence>
<proteinExistence type="inferred from homology"/>
<feature type="domain" description="Cyclin-like" evidence="6">
    <location>
        <begin position="235"/>
        <end position="328"/>
    </location>
</feature>
<dbReference type="SMART" id="SM01332">
    <property type="entry name" value="Cyclin_C"/>
    <property type="match status" value="1"/>
</dbReference>
<evidence type="ECO:0000256" key="4">
    <source>
        <dbReference type="ARBA" id="ARBA00023306"/>
    </source>
</evidence>
<dbReference type="CDD" id="cd20537">
    <property type="entry name" value="CYCLIN_CCNO-like_rpt2"/>
    <property type="match status" value="1"/>
</dbReference>
<evidence type="ECO:0000313" key="8">
    <source>
        <dbReference type="EMBL" id="CAF1133208.1"/>
    </source>
</evidence>
<dbReference type="SUPFAM" id="SSF47954">
    <property type="entry name" value="Cyclin-like"/>
    <property type="match status" value="2"/>
</dbReference>
<dbReference type="InterPro" id="IPR013763">
    <property type="entry name" value="Cyclin-like_dom"/>
</dbReference>
<sequence length="480" mass="54237">MRPSIKHPTVVMPRPTKASLARQTKIRSSMLTSTTNTMLKSIQNEQIKSETDLRTVGLTKRTGIISKNHVVFKRRRSLNKLAVIVSGSSLDNSTSDGETLKQVIVASLTENVKKMDLIGSDNKENCSVKSTIALRQKTPNLLLDNYLAEQIHIEQIEPPYVNEAGNDGDDEPIDPSYAIDYISDIMNLLYTLEKKYPVRSSFLTNPSLGIITIANGSAIRSWKLTAKHRLIVVGWLIQLFYSRFHLSQDALHICIGLLDRFLQQCITGTNGDKNFVTQKNLQLIAVATFLLAAKVEETHHPPVDELVYVTDHAYTSDQVKRMEKKILHELHFELNRPTSLQFLRRFSFISSCSDEQHAIGKFLIDMALLDVSCIDLSPSLIAASATYIARYILNPDQPSPFEYCWPPDLQQRSPYKTLQSLSNGIRIVAQCIDNSLSGTSSKEYEILVKRYDHEQLSKASVYCAQQRMLIHQLAHESFEK</sequence>
<organism evidence="8 11">
    <name type="scientific">Adineta ricciae</name>
    <name type="common">Rotifer</name>
    <dbReference type="NCBI Taxonomy" id="249248"/>
    <lineage>
        <taxon>Eukaryota</taxon>
        <taxon>Metazoa</taxon>
        <taxon>Spiralia</taxon>
        <taxon>Gnathifera</taxon>
        <taxon>Rotifera</taxon>
        <taxon>Eurotatoria</taxon>
        <taxon>Bdelloidea</taxon>
        <taxon>Adinetida</taxon>
        <taxon>Adinetidae</taxon>
        <taxon>Adineta</taxon>
    </lineage>
</organism>
<keyword evidence="10" id="KW-1185">Reference proteome</keyword>
<dbReference type="OrthoDB" id="5590282at2759"/>